<evidence type="ECO:0000313" key="6">
    <source>
        <dbReference type="EMBL" id="UXD21780.1"/>
    </source>
</evidence>
<dbReference type="AlphaFoldDB" id="A0A977PKZ3"/>
<keyword evidence="3" id="KW-0808">Transferase</keyword>
<feature type="domain" description="tRNA/rRNA methyltransferase SpoU type" evidence="5">
    <location>
        <begin position="3"/>
        <end position="150"/>
    </location>
</feature>
<dbReference type="PIRSF" id="PIRSF004808">
    <property type="entry name" value="LasT"/>
    <property type="match status" value="1"/>
</dbReference>
<sequence length="228" mass="26070">MKLKLVLVEPEGMINFGFILRLSKNFEVDELAVVRPKFQVDHEEVLRFAAQGKDYIEKVKVYESYEEALEGTKVCTSAKVSGTDTVRDFVLPWELKEYVGEPEVLSLVFGRESVGLTREELSKCDLLLHIPASKNYPVLNLSHAVAITLYEVWKQYRLERGNLPQKPSEKDLEVFMRVAGELAERFVGDEVKRERILIGVKRLISKASKSELRSLLYLLSRCSSFLKG</sequence>
<dbReference type="InterPro" id="IPR004384">
    <property type="entry name" value="RNA_MeTrfase_TrmJ/LasT"/>
</dbReference>
<gene>
    <name evidence="6" type="ORF">IPA_07980</name>
</gene>
<dbReference type="KEGG" id="ipc:IPA_07980"/>
<name>A0A977PKZ3_9CREN</name>
<organism evidence="6 7">
    <name type="scientific">Ignicoccus pacificus DSM 13166</name>
    <dbReference type="NCBI Taxonomy" id="940294"/>
    <lineage>
        <taxon>Archaea</taxon>
        <taxon>Thermoproteota</taxon>
        <taxon>Thermoprotei</taxon>
        <taxon>Desulfurococcales</taxon>
        <taxon>Desulfurococcaceae</taxon>
        <taxon>Ignicoccus</taxon>
    </lineage>
</organism>
<dbReference type="GO" id="GO:0005829">
    <property type="term" value="C:cytosol"/>
    <property type="evidence" value="ECO:0007669"/>
    <property type="project" value="TreeGrafter"/>
</dbReference>
<keyword evidence="4" id="KW-0949">S-adenosyl-L-methionine</keyword>
<proteinExistence type="inferred from homology"/>
<dbReference type="PANTHER" id="PTHR42786">
    <property type="entry name" value="TRNA/RRNA METHYLTRANSFERASE"/>
    <property type="match status" value="1"/>
</dbReference>
<dbReference type="Proteomes" id="UP001063698">
    <property type="component" value="Chromosome"/>
</dbReference>
<protein>
    <submittedName>
        <fullName evidence="6">RNA methyltransferase</fullName>
    </submittedName>
</protein>
<dbReference type="InterPro" id="IPR001537">
    <property type="entry name" value="SpoU_MeTrfase"/>
</dbReference>
<dbReference type="InterPro" id="IPR029026">
    <property type="entry name" value="tRNA_m1G_MTases_N"/>
</dbReference>
<evidence type="ECO:0000256" key="1">
    <source>
        <dbReference type="ARBA" id="ARBA00007228"/>
    </source>
</evidence>
<reference evidence="6" key="1">
    <citation type="submission" date="2013-11" db="EMBL/GenBank/DDBJ databases">
        <title>Comparative genomics of Ignicoccus.</title>
        <authorList>
            <person name="Podar M."/>
        </authorList>
    </citation>
    <scope>NUCLEOTIDE SEQUENCE</scope>
    <source>
        <strain evidence="6">DSM 13166</strain>
    </source>
</reference>
<keyword evidence="2 6" id="KW-0489">Methyltransferase</keyword>
<keyword evidence="7" id="KW-1185">Reference proteome</keyword>
<evidence type="ECO:0000256" key="4">
    <source>
        <dbReference type="ARBA" id="ARBA00022691"/>
    </source>
</evidence>
<dbReference type="GO" id="GO:0008173">
    <property type="term" value="F:RNA methyltransferase activity"/>
    <property type="evidence" value="ECO:0007669"/>
    <property type="project" value="InterPro"/>
</dbReference>
<comment type="similarity">
    <text evidence="1">Belongs to the class IV-like SAM-binding methyltransferase superfamily. RNA methyltransferase TrmH family.</text>
</comment>
<dbReference type="InterPro" id="IPR029028">
    <property type="entry name" value="Alpha/beta_knot_MTases"/>
</dbReference>
<evidence type="ECO:0000313" key="7">
    <source>
        <dbReference type="Proteomes" id="UP001063698"/>
    </source>
</evidence>
<dbReference type="GO" id="GO:0002128">
    <property type="term" value="P:tRNA nucleoside ribose methylation"/>
    <property type="evidence" value="ECO:0007669"/>
    <property type="project" value="TreeGrafter"/>
</dbReference>
<dbReference type="PANTHER" id="PTHR42786:SF2">
    <property type="entry name" value="TRNA (CYTIDINE_URIDINE-2'-O-)-METHYLTRANSFERASE TRMJ"/>
    <property type="match status" value="1"/>
</dbReference>
<evidence type="ECO:0000256" key="2">
    <source>
        <dbReference type="ARBA" id="ARBA00022603"/>
    </source>
</evidence>
<dbReference type="SUPFAM" id="SSF75217">
    <property type="entry name" value="alpha/beta knot"/>
    <property type="match status" value="1"/>
</dbReference>
<dbReference type="CDD" id="cd18093">
    <property type="entry name" value="SpoU-like_TrmJ"/>
    <property type="match status" value="1"/>
</dbReference>
<dbReference type="Pfam" id="PF00588">
    <property type="entry name" value="SpoU_methylase"/>
    <property type="match status" value="1"/>
</dbReference>
<evidence type="ECO:0000259" key="5">
    <source>
        <dbReference type="Pfam" id="PF00588"/>
    </source>
</evidence>
<accession>A0A977PKZ3</accession>
<dbReference type="GO" id="GO:0003723">
    <property type="term" value="F:RNA binding"/>
    <property type="evidence" value="ECO:0007669"/>
    <property type="project" value="InterPro"/>
</dbReference>
<dbReference type="Gene3D" id="3.40.1280.10">
    <property type="match status" value="1"/>
</dbReference>
<evidence type="ECO:0000256" key="3">
    <source>
        <dbReference type="ARBA" id="ARBA00022679"/>
    </source>
</evidence>
<dbReference type="EMBL" id="CP006868">
    <property type="protein sequence ID" value="UXD21780.1"/>
    <property type="molecule type" value="Genomic_DNA"/>
</dbReference>